<proteinExistence type="predicted"/>
<accession>A0AAV4W3F4</accession>
<feature type="region of interest" description="Disordered" evidence="1">
    <location>
        <begin position="61"/>
        <end position="106"/>
    </location>
</feature>
<protein>
    <submittedName>
        <fullName evidence="2">Uncharacterized protein</fullName>
    </submittedName>
</protein>
<reference evidence="2 3" key="1">
    <citation type="submission" date="2021-06" db="EMBL/GenBank/DDBJ databases">
        <title>Caerostris extrusa draft genome.</title>
        <authorList>
            <person name="Kono N."/>
            <person name="Arakawa K."/>
        </authorList>
    </citation>
    <scope>NUCLEOTIDE SEQUENCE [LARGE SCALE GENOMIC DNA]</scope>
</reference>
<feature type="compositionally biased region" description="Polar residues" evidence="1">
    <location>
        <begin position="71"/>
        <end position="84"/>
    </location>
</feature>
<gene>
    <name evidence="2" type="ORF">CEXT_7521</name>
</gene>
<evidence type="ECO:0000313" key="2">
    <source>
        <dbReference type="EMBL" id="GIY76565.1"/>
    </source>
</evidence>
<organism evidence="2 3">
    <name type="scientific">Caerostris extrusa</name>
    <name type="common">Bark spider</name>
    <name type="synonym">Caerostris bankana</name>
    <dbReference type="NCBI Taxonomy" id="172846"/>
    <lineage>
        <taxon>Eukaryota</taxon>
        <taxon>Metazoa</taxon>
        <taxon>Ecdysozoa</taxon>
        <taxon>Arthropoda</taxon>
        <taxon>Chelicerata</taxon>
        <taxon>Arachnida</taxon>
        <taxon>Araneae</taxon>
        <taxon>Araneomorphae</taxon>
        <taxon>Entelegynae</taxon>
        <taxon>Araneoidea</taxon>
        <taxon>Araneidae</taxon>
        <taxon>Caerostris</taxon>
    </lineage>
</organism>
<dbReference type="EMBL" id="BPLR01015498">
    <property type="protein sequence ID" value="GIY76565.1"/>
    <property type="molecule type" value="Genomic_DNA"/>
</dbReference>
<sequence length="154" mass="17064">MEDLCFSGYFGKSEPFVMEIKDAKLVAQTNELVQKVEELISNLGVPLGKLPATPEEAEKIKMAVEERRNPKPSTSHTTQAQPANPTRPKPKATQADKAKRRIEDEDGFILPAKHLVAKGTRAVTTPVQISSNTNTFISTNPHQQWLTTKSRLSN</sequence>
<keyword evidence="3" id="KW-1185">Reference proteome</keyword>
<feature type="compositionally biased region" description="Basic and acidic residues" evidence="1">
    <location>
        <begin position="94"/>
        <end position="103"/>
    </location>
</feature>
<name>A0AAV4W3F4_CAEEX</name>
<dbReference type="AlphaFoldDB" id="A0AAV4W3F4"/>
<evidence type="ECO:0000256" key="1">
    <source>
        <dbReference type="SAM" id="MobiDB-lite"/>
    </source>
</evidence>
<comment type="caution">
    <text evidence="2">The sequence shown here is derived from an EMBL/GenBank/DDBJ whole genome shotgun (WGS) entry which is preliminary data.</text>
</comment>
<dbReference type="Proteomes" id="UP001054945">
    <property type="component" value="Unassembled WGS sequence"/>
</dbReference>
<evidence type="ECO:0000313" key="3">
    <source>
        <dbReference type="Proteomes" id="UP001054945"/>
    </source>
</evidence>